<dbReference type="EC" id="5.3.1.8" evidence="4"/>
<accession>A0ABP8L2U9</accession>
<keyword evidence="6" id="KW-0862">Zinc</keyword>
<dbReference type="RefSeq" id="WP_345215609.1">
    <property type="nucleotide sequence ID" value="NZ_BAABGN010000006.1"/>
</dbReference>
<comment type="catalytic activity">
    <reaction evidence="1">
        <text>D-mannose 6-phosphate = D-fructose 6-phosphate</text>
        <dbReference type="Rhea" id="RHEA:12356"/>
        <dbReference type="ChEBI" id="CHEBI:58735"/>
        <dbReference type="ChEBI" id="CHEBI:61527"/>
        <dbReference type="EC" id="5.3.1.8"/>
    </reaction>
</comment>
<dbReference type="NCBIfam" id="TIGR00218">
    <property type="entry name" value="manA"/>
    <property type="match status" value="1"/>
</dbReference>
<keyword evidence="5" id="KW-0479">Metal-binding</keyword>
<keyword evidence="7 10" id="KW-0413">Isomerase</keyword>
<dbReference type="Pfam" id="PF20511">
    <property type="entry name" value="PMI_typeI_cat"/>
    <property type="match status" value="1"/>
</dbReference>
<evidence type="ECO:0000256" key="3">
    <source>
        <dbReference type="ARBA" id="ARBA00010772"/>
    </source>
</evidence>
<dbReference type="InterPro" id="IPR046457">
    <property type="entry name" value="PMI_typeI_cat"/>
</dbReference>
<sequence>MLATAQFRDPLPLSNRVQRYDWGSVDAIPGFVGKEPDGGPQAELWLGAHTSAPSTVRLPDVNVSLDELVRSLPEDALGHRVAERFGPRLPYLLKVLAAGRALSLQVHPSSSRARDGFERENNEGVPFGPKRSFRDDQHKPEMLLALTQFEGLAGFRNPRTILELLDGLSGTLVDGVRGILMRDRSHAGMRAAFQLLLSGRLEPSCAADIDATLVVVRERLRAGSPFSRADRTVADLADQHPGDPGAIASLMLNRISLEPGEAIFTPAGEVHAYLSGLGVEIMANSDNVLRAGLTSKHVDEAALMACASFVPRRPASPEVTTSGSRGQVHTYRVPVAEFALTTADVDLSEAVTMPPAGPRIVLGLSGRVELATERSDGGRVTLQRGESAFVPHGAGGLQVAGSGYVLCAWVPDPG</sequence>
<comment type="similarity">
    <text evidence="3">Belongs to the mannose-6-phosphate isomerase type 1 family.</text>
</comment>
<evidence type="ECO:0000256" key="7">
    <source>
        <dbReference type="ARBA" id="ARBA00023235"/>
    </source>
</evidence>
<dbReference type="Gene3D" id="1.10.441.10">
    <property type="entry name" value="Phosphomannose Isomerase, domain 2"/>
    <property type="match status" value="1"/>
</dbReference>
<keyword evidence="11" id="KW-1185">Reference proteome</keyword>
<dbReference type="EMBL" id="BAABGN010000006">
    <property type="protein sequence ID" value="GAA4421665.1"/>
    <property type="molecule type" value="Genomic_DNA"/>
</dbReference>
<evidence type="ECO:0000256" key="4">
    <source>
        <dbReference type="ARBA" id="ARBA00011956"/>
    </source>
</evidence>
<dbReference type="InterPro" id="IPR014710">
    <property type="entry name" value="RmlC-like_jellyroll"/>
</dbReference>
<dbReference type="GO" id="GO:0016853">
    <property type="term" value="F:isomerase activity"/>
    <property type="evidence" value="ECO:0007669"/>
    <property type="project" value="UniProtKB-KW"/>
</dbReference>
<organism evidence="10 11">
    <name type="scientific">Georgenia halophila</name>
    <dbReference type="NCBI Taxonomy" id="620889"/>
    <lineage>
        <taxon>Bacteria</taxon>
        <taxon>Bacillati</taxon>
        <taxon>Actinomycetota</taxon>
        <taxon>Actinomycetes</taxon>
        <taxon>Micrococcales</taxon>
        <taxon>Bogoriellaceae</taxon>
        <taxon>Georgenia</taxon>
    </lineage>
</organism>
<evidence type="ECO:0000313" key="11">
    <source>
        <dbReference type="Proteomes" id="UP001500622"/>
    </source>
</evidence>
<evidence type="ECO:0000256" key="8">
    <source>
        <dbReference type="SAM" id="MobiDB-lite"/>
    </source>
</evidence>
<dbReference type="Proteomes" id="UP001500622">
    <property type="component" value="Unassembled WGS sequence"/>
</dbReference>
<evidence type="ECO:0000259" key="9">
    <source>
        <dbReference type="Pfam" id="PF20511"/>
    </source>
</evidence>
<reference evidence="11" key="1">
    <citation type="journal article" date="2019" name="Int. J. Syst. Evol. Microbiol.">
        <title>The Global Catalogue of Microorganisms (GCM) 10K type strain sequencing project: providing services to taxonomists for standard genome sequencing and annotation.</title>
        <authorList>
            <consortium name="The Broad Institute Genomics Platform"/>
            <consortium name="The Broad Institute Genome Sequencing Center for Infectious Disease"/>
            <person name="Wu L."/>
            <person name="Ma J."/>
        </authorList>
    </citation>
    <scope>NUCLEOTIDE SEQUENCE [LARGE SCALE GENOMIC DNA]</scope>
    <source>
        <strain evidence="11">JCM 17810</strain>
    </source>
</reference>
<protein>
    <recommendedName>
        <fullName evidence="4">mannose-6-phosphate isomerase</fullName>
        <ecNumber evidence="4">5.3.1.8</ecNumber>
    </recommendedName>
</protein>
<dbReference type="Gene3D" id="2.60.120.10">
    <property type="entry name" value="Jelly Rolls"/>
    <property type="match status" value="2"/>
</dbReference>
<name>A0ABP8L2U9_9MICO</name>
<dbReference type="InterPro" id="IPR011051">
    <property type="entry name" value="RmlC_Cupin_sf"/>
</dbReference>
<comment type="cofactor">
    <cofactor evidence="2">
        <name>Zn(2+)</name>
        <dbReference type="ChEBI" id="CHEBI:29105"/>
    </cofactor>
</comment>
<dbReference type="InterPro" id="IPR016305">
    <property type="entry name" value="Mannose-6-P_Isomerase"/>
</dbReference>
<comment type="caution">
    <text evidence="10">The sequence shown here is derived from an EMBL/GenBank/DDBJ whole genome shotgun (WGS) entry which is preliminary data.</text>
</comment>
<feature type="domain" description="Phosphomannose isomerase type I catalytic" evidence="9">
    <location>
        <begin position="12"/>
        <end position="156"/>
    </location>
</feature>
<dbReference type="PANTHER" id="PTHR10309">
    <property type="entry name" value="MANNOSE-6-PHOSPHATE ISOMERASE"/>
    <property type="match status" value="1"/>
</dbReference>
<feature type="compositionally biased region" description="Basic and acidic residues" evidence="8">
    <location>
        <begin position="112"/>
        <end position="122"/>
    </location>
</feature>
<dbReference type="InterPro" id="IPR001250">
    <property type="entry name" value="Man6P_Isoase-1"/>
</dbReference>
<dbReference type="PIRSF" id="PIRSF001480">
    <property type="entry name" value="Mannose-6-phosphate_isomerase"/>
    <property type="match status" value="1"/>
</dbReference>
<feature type="region of interest" description="Disordered" evidence="8">
    <location>
        <begin position="112"/>
        <end position="133"/>
    </location>
</feature>
<proteinExistence type="inferred from homology"/>
<dbReference type="CDD" id="cd07011">
    <property type="entry name" value="cupin_PMI_type_I_N"/>
    <property type="match status" value="1"/>
</dbReference>
<evidence type="ECO:0000256" key="5">
    <source>
        <dbReference type="ARBA" id="ARBA00022723"/>
    </source>
</evidence>
<evidence type="ECO:0000256" key="1">
    <source>
        <dbReference type="ARBA" id="ARBA00000757"/>
    </source>
</evidence>
<dbReference type="PRINTS" id="PR00714">
    <property type="entry name" value="MAN6PISMRASE"/>
</dbReference>
<gene>
    <name evidence="10" type="primary">manA</name>
    <name evidence="10" type="ORF">GCM10023169_14750</name>
</gene>
<dbReference type="PANTHER" id="PTHR10309:SF0">
    <property type="entry name" value="MANNOSE-6-PHOSPHATE ISOMERASE"/>
    <property type="match status" value="1"/>
</dbReference>
<evidence type="ECO:0000256" key="2">
    <source>
        <dbReference type="ARBA" id="ARBA00001947"/>
    </source>
</evidence>
<dbReference type="SUPFAM" id="SSF51182">
    <property type="entry name" value="RmlC-like cupins"/>
    <property type="match status" value="1"/>
</dbReference>
<evidence type="ECO:0000256" key="6">
    <source>
        <dbReference type="ARBA" id="ARBA00022833"/>
    </source>
</evidence>
<evidence type="ECO:0000313" key="10">
    <source>
        <dbReference type="EMBL" id="GAA4421665.1"/>
    </source>
</evidence>